<evidence type="ECO:0000256" key="1">
    <source>
        <dbReference type="ARBA" id="ARBA00008950"/>
    </source>
</evidence>
<sequence>MIWFTADTHFGHKNILEYTNRPFSSIEEMDETLIENWNSKVSSSDRVYHLGDVGLCSPNKLRKILERLNGNIYLIRGNHDKSAEACKERFEWIEDYYELTVQDSEESQGKQLIVLLHYAMRVWQASHYGTYHLYGHSHGQLPDDPTLLSFDVGVDCHNYTPINYDDVKRIMKAKNWKPPTLRGE</sequence>
<keyword evidence="5" id="KW-1185">Reference proteome</keyword>
<comment type="caution">
    <text evidence="4">The sequence shown here is derived from an EMBL/GenBank/DDBJ whole genome shotgun (WGS) entry which is preliminary data.</text>
</comment>
<feature type="domain" description="Calcineurin-like phosphoesterase" evidence="2">
    <location>
        <begin position="6"/>
        <end position="139"/>
    </location>
</feature>
<comment type="similarity">
    <text evidence="1">Belongs to the metallophosphoesterase superfamily. YfcE family.</text>
</comment>
<evidence type="ECO:0000313" key="4">
    <source>
        <dbReference type="EMBL" id="KIE13669.1"/>
    </source>
</evidence>
<dbReference type="InterPro" id="IPR029052">
    <property type="entry name" value="Metallo-depent_PP-like"/>
</dbReference>
<accession>A0A0C1R7U4</accession>
<dbReference type="AlphaFoldDB" id="A0A0C1R7U4"/>
<dbReference type="RefSeq" id="WP_038093357.1">
    <property type="nucleotide sequence ID" value="NZ_JHEG04000001.1"/>
</dbReference>
<dbReference type="EMBL" id="JHEG02000012">
    <property type="protein sequence ID" value="KIE13669.1"/>
    <property type="molecule type" value="Genomic_DNA"/>
</dbReference>
<proteinExistence type="inferred from homology"/>
<dbReference type="Pfam" id="PF12850">
    <property type="entry name" value="Metallophos_2"/>
    <property type="match status" value="1"/>
</dbReference>
<evidence type="ECO:0000313" key="5">
    <source>
        <dbReference type="Proteomes" id="UP000029738"/>
    </source>
</evidence>
<gene>
    <name evidence="4" type="ORF">DA73_0203075</name>
    <name evidence="3" type="ORF">DA73_0400001670</name>
</gene>
<dbReference type="Proteomes" id="UP000029738">
    <property type="component" value="Unassembled WGS sequence"/>
</dbReference>
<reference evidence="3" key="2">
    <citation type="submission" date="2019-11" db="EMBL/GenBank/DDBJ databases">
        <title>Improved Assembly of Tolypothrix boutellei genome.</title>
        <authorList>
            <person name="Sarangi A.N."/>
            <person name="Mukherjee M."/>
            <person name="Ghosh S."/>
            <person name="Singh D."/>
            <person name="Das A."/>
            <person name="Kant S."/>
            <person name="Prusty A."/>
            <person name="Tripathy S."/>
        </authorList>
    </citation>
    <scope>NUCLEOTIDE SEQUENCE</scope>
    <source>
        <strain evidence="3">VB521301</strain>
    </source>
</reference>
<protein>
    <submittedName>
        <fullName evidence="4">Phosphoesterase</fullName>
    </submittedName>
</protein>
<dbReference type="STRING" id="1479485.DA73_0203075"/>
<name>A0A0C1R7U4_9CYAN</name>
<dbReference type="OrthoDB" id="5380073at2"/>
<evidence type="ECO:0000259" key="2">
    <source>
        <dbReference type="Pfam" id="PF12850"/>
    </source>
</evidence>
<reference evidence="4" key="1">
    <citation type="journal article" date="2015" name="Genome Announc.">
        <title>Draft Genome Sequence of Tolypothrix boutellei Strain VB521301.</title>
        <authorList>
            <person name="Chandrababunaidu M.M."/>
            <person name="Singh D."/>
            <person name="Sen D."/>
            <person name="Bhan S."/>
            <person name="Das S."/>
            <person name="Gupta A."/>
            <person name="Adhikary S.P."/>
            <person name="Tripathy S."/>
        </authorList>
    </citation>
    <scope>NUCLEOTIDE SEQUENCE</scope>
    <source>
        <strain evidence="4">VB521301</strain>
    </source>
</reference>
<organism evidence="4">
    <name type="scientific">Tolypothrix bouteillei VB521301</name>
    <dbReference type="NCBI Taxonomy" id="1479485"/>
    <lineage>
        <taxon>Bacteria</taxon>
        <taxon>Bacillati</taxon>
        <taxon>Cyanobacteriota</taxon>
        <taxon>Cyanophyceae</taxon>
        <taxon>Nostocales</taxon>
        <taxon>Tolypothrichaceae</taxon>
        <taxon>Tolypothrix</taxon>
    </lineage>
</organism>
<dbReference type="SUPFAM" id="SSF56300">
    <property type="entry name" value="Metallo-dependent phosphatases"/>
    <property type="match status" value="1"/>
</dbReference>
<dbReference type="Gene3D" id="3.60.21.10">
    <property type="match status" value="1"/>
</dbReference>
<dbReference type="EMBL" id="JHEG04000001">
    <property type="protein sequence ID" value="KAF3884334.1"/>
    <property type="molecule type" value="Genomic_DNA"/>
</dbReference>
<dbReference type="InterPro" id="IPR024654">
    <property type="entry name" value="Calcineurin-like_PHP_lpxH"/>
</dbReference>
<evidence type="ECO:0000313" key="3">
    <source>
        <dbReference type="EMBL" id="KAF3884334.1"/>
    </source>
</evidence>